<dbReference type="GO" id="GO:0016887">
    <property type="term" value="F:ATP hydrolysis activity"/>
    <property type="evidence" value="ECO:0007669"/>
    <property type="project" value="InterPro"/>
</dbReference>
<dbReference type="InterPro" id="IPR003593">
    <property type="entry name" value="AAA+_ATPase"/>
</dbReference>
<feature type="transmembrane region" description="Helical" evidence="10">
    <location>
        <begin position="575"/>
        <end position="595"/>
    </location>
</feature>
<keyword evidence="4" id="KW-0547">Nucleotide-binding</keyword>
<keyword evidence="6 10" id="KW-1133">Transmembrane helix</keyword>
<dbReference type="Pfam" id="PF01061">
    <property type="entry name" value="ABC2_membrane"/>
    <property type="match status" value="2"/>
</dbReference>
<dbReference type="GO" id="GO:0005524">
    <property type="term" value="F:ATP binding"/>
    <property type="evidence" value="ECO:0007669"/>
    <property type="project" value="UniProtKB-KW"/>
</dbReference>
<dbReference type="RefSeq" id="XP_040727814.1">
    <property type="nucleotide sequence ID" value="XM_040866063.1"/>
</dbReference>
<evidence type="ECO:0000256" key="1">
    <source>
        <dbReference type="ARBA" id="ARBA00004141"/>
    </source>
</evidence>
<feature type="coiled-coil region" evidence="8">
    <location>
        <begin position="1090"/>
        <end position="1117"/>
    </location>
</feature>
<dbReference type="InterPro" id="IPR029481">
    <property type="entry name" value="ABC_trans_N"/>
</dbReference>
<feature type="transmembrane region" description="Helical" evidence="10">
    <location>
        <begin position="1223"/>
        <end position="1253"/>
    </location>
</feature>
<keyword evidence="5" id="KW-0067">ATP-binding</keyword>
<dbReference type="STRING" id="56484.A0A1Y2FSK4"/>
<feature type="transmembrane region" description="Helical" evidence="10">
    <location>
        <begin position="1292"/>
        <end position="1313"/>
    </location>
</feature>
<sequence length="1458" mass="162288">MSRPDTSVETTNSGRTSSSDLTANDRSDNAAGRWGEHTSAVNTAEADQAFHDLRQTVTKHSMASNGKDEEQGFNLERFLRDGQLKEEEIGRPPKRLGVVFRHLTVHGVDPGNSSVKTFPKAVWRTVSGQELLAFANFISGGKILKAPTRPILRDFDGFVKNGEMLLVLGRPGAGCSTMLRAVANQRGGFAQVDGDVHYGSISAEEMAAQYRGEVNYLEADDVHEPALTVEQTLRFALENKTQQRFKDEVDVYLTAFLRMFGIEHTRHTQVGGPYHRGVSGGERKRVSIAEVLATKSSVVCWDNSTRGLDASTALDYGKSLRILTDVSQKTTITTLYQAGQSLYDLFDKVCVVHQSRMIYFGPIGEAEAYFEGLGFAKAPRQTTPDFLTAITDPIERSFQPGKEASTPKSSEDLERAFRNSSNYARLLQELDQYQLDMKQNEHIEAQQFREANKLAKSKYARNKSQYTVSFPRQVINCSRRNMMLIMGDKTALGSKFFSSWANALIIGSLFYGLDNDSNGAFSRGGLLFISILFNGWLALAELGPAVGGRAIIARHKEFGFYRPSAVSLARVVSDLPLLLIQIIPFTLIMYFLGSLQRTASQYFIFLLFVYTSTLNLLALYRLFAALSPTFDNAIRYAGLILNAMAIYAGYVINKTQMLTSASKGGVPWFGWLYYASPVSYAFEAVMVNEFSNMNIACSSGSIVPEGPSYTNVAYQTCTLVGSVPGSLTVRGADYLQQSFAYTRSNLWRDFGILLLFTVAYIILGAIFSELFLFASTGASLLQFKNAKQAKRAEQINRAIEEEKEEATDLVKSKSVFTFRDLCYSVDAEGSRKQLLDNVQGWVEPGTCVALVGSSGAGKTTLLNTLAQRNNSIGYISGEMLVDGHALGPGFARGTGFVEQQDLHDETATIREAFEFSALLRQSASTPKSEKLDYVNKVLALLELEHLQDVVIMSLDVEAKKRLTIGVELCARPNLLLFLDEPTSGLDSQSAFNIVRFLRRLAAAGQAIICTIHQPSSELLLQFDRILALNPGGKTFYFGDVGKNGSGITEYFGKRGAICPPDANPAEFLLEVGTGRGLGQVDGHNVDWAGVWSDSEERKAATQEIRRLEAERSQHADEPSEAATEFAASTWEQTKLLTKRTWLNYWRDASYGYSKAYAFLLNGLLNGFTFWMVGNRYSILAMQERMFSVFLLILMPATLINAVIPKFFSARVLFEARESPSRIYSWFAFATAQMLCEIPWAIGVTILYWVVWYWPAGLPVDASISGYIFLMALLFNLYSASWGQWIASLSDSYTVIANIIPLFLVVVQLFTGIIRPYASMPVFWKYFIYYVSPVQWLTNGMLATILHNVPVSCSQTELAFFSPPPGQTCSEYASEYLTTAIGYLDNPDATSQCGYCQFSSGDDYLRSLNISYDFRWQSFGIFLAFVLTNYLLIYGLVFLRFKGYRLTFGVGHLMRLFRR</sequence>
<evidence type="ECO:0000256" key="8">
    <source>
        <dbReference type="SAM" id="Coils"/>
    </source>
</evidence>
<feature type="transmembrane region" description="Helical" evidence="10">
    <location>
        <begin position="634"/>
        <end position="653"/>
    </location>
</feature>
<evidence type="ECO:0000256" key="6">
    <source>
        <dbReference type="ARBA" id="ARBA00022989"/>
    </source>
</evidence>
<evidence type="ECO:0000256" key="2">
    <source>
        <dbReference type="ARBA" id="ARBA00022448"/>
    </source>
</evidence>
<keyword evidence="8" id="KW-0175">Coiled coil</keyword>
<evidence type="ECO:0000259" key="11">
    <source>
        <dbReference type="PROSITE" id="PS50893"/>
    </source>
</evidence>
<dbReference type="GO" id="GO:0016020">
    <property type="term" value="C:membrane"/>
    <property type="evidence" value="ECO:0007669"/>
    <property type="project" value="UniProtKB-SubCell"/>
</dbReference>
<dbReference type="PROSITE" id="PS00211">
    <property type="entry name" value="ABC_TRANSPORTER_1"/>
    <property type="match status" value="1"/>
</dbReference>
<dbReference type="EMBL" id="MCFI01000002">
    <property type="protein sequence ID" value="ORY86958.1"/>
    <property type="molecule type" value="Genomic_DNA"/>
</dbReference>
<evidence type="ECO:0000256" key="3">
    <source>
        <dbReference type="ARBA" id="ARBA00022692"/>
    </source>
</evidence>
<evidence type="ECO:0000256" key="5">
    <source>
        <dbReference type="ARBA" id="ARBA00022840"/>
    </source>
</evidence>
<feature type="domain" description="ABC transporter" evidence="11">
    <location>
        <begin position="816"/>
        <end position="1055"/>
    </location>
</feature>
<gene>
    <name evidence="12" type="ORF">BCR37DRAFT_134081</name>
</gene>
<dbReference type="InterPro" id="IPR034001">
    <property type="entry name" value="ABCG_PDR_1"/>
</dbReference>
<proteinExistence type="predicted"/>
<dbReference type="OrthoDB" id="245989at2759"/>
<feature type="region of interest" description="Disordered" evidence="9">
    <location>
        <begin position="1"/>
        <end position="43"/>
    </location>
</feature>
<feature type="domain" description="ABC transporter" evidence="11">
    <location>
        <begin position="132"/>
        <end position="379"/>
    </location>
</feature>
<evidence type="ECO:0000256" key="4">
    <source>
        <dbReference type="ARBA" id="ARBA00022741"/>
    </source>
</evidence>
<accession>A0A1Y2FSK4</accession>
<dbReference type="InterPro" id="IPR003439">
    <property type="entry name" value="ABC_transporter-like_ATP-bd"/>
</dbReference>
<comment type="caution">
    <text evidence="12">The sequence shown here is derived from an EMBL/GenBank/DDBJ whole genome shotgun (WGS) entry which is preliminary data.</text>
</comment>
<feature type="transmembrane region" description="Helical" evidence="10">
    <location>
        <begin position="602"/>
        <end position="622"/>
    </location>
</feature>
<dbReference type="CDD" id="cd03233">
    <property type="entry name" value="ABCG_PDR_domain1"/>
    <property type="match status" value="1"/>
</dbReference>
<keyword evidence="2" id="KW-0813">Transport</keyword>
<keyword evidence="7 10" id="KW-0472">Membrane</keyword>
<dbReference type="InterPro" id="IPR013525">
    <property type="entry name" value="ABC2_TM"/>
</dbReference>
<feature type="transmembrane region" description="Helical" evidence="10">
    <location>
        <begin position="520"/>
        <end position="539"/>
    </location>
</feature>
<feature type="compositionally biased region" description="Polar residues" evidence="9">
    <location>
        <begin position="1"/>
        <end position="22"/>
    </location>
</feature>
<dbReference type="Pfam" id="PF06422">
    <property type="entry name" value="PDR_CDR"/>
    <property type="match status" value="1"/>
</dbReference>
<feature type="transmembrane region" description="Helical" evidence="10">
    <location>
        <begin position="1265"/>
        <end position="1286"/>
    </location>
</feature>
<dbReference type="PROSITE" id="PS50893">
    <property type="entry name" value="ABC_TRANSPORTER_2"/>
    <property type="match status" value="2"/>
</dbReference>
<dbReference type="Gene3D" id="3.40.50.300">
    <property type="entry name" value="P-loop containing nucleotide triphosphate hydrolases"/>
    <property type="match status" value="2"/>
</dbReference>
<evidence type="ECO:0000313" key="13">
    <source>
        <dbReference type="Proteomes" id="UP000193685"/>
    </source>
</evidence>
<feature type="coiled-coil region" evidence="8">
    <location>
        <begin position="785"/>
        <end position="812"/>
    </location>
</feature>
<dbReference type="InterPro" id="IPR010929">
    <property type="entry name" value="PDR_CDR_ABC"/>
</dbReference>
<feature type="transmembrane region" description="Helical" evidence="10">
    <location>
        <begin position="1155"/>
        <end position="1173"/>
    </location>
</feature>
<keyword evidence="3 10" id="KW-0812">Transmembrane</keyword>
<feature type="transmembrane region" description="Helical" evidence="10">
    <location>
        <begin position="496"/>
        <end position="513"/>
    </location>
</feature>
<dbReference type="CDD" id="cd03232">
    <property type="entry name" value="ABCG_PDR_domain2"/>
    <property type="match status" value="1"/>
</dbReference>
<evidence type="ECO:0000313" key="12">
    <source>
        <dbReference type="EMBL" id="ORY86958.1"/>
    </source>
</evidence>
<dbReference type="InterPro" id="IPR034003">
    <property type="entry name" value="ABCG_PDR_2"/>
</dbReference>
<dbReference type="Pfam" id="PF00005">
    <property type="entry name" value="ABC_tran"/>
    <property type="match status" value="2"/>
</dbReference>
<keyword evidence="13" id="KW-1185">Reference proteome</keyword>
<organism evidence="12 13">
    <name type="scientific">Protomyces lactucae-debilis</name>
    <dbReference type="NCBI Taxonomy" id="2754530"/>
    <lineage>
        <taxon>Eukaryota</taxon>
        <taxon>Fungi</taxon>
        <taxon>Dikarya</taxon>
        <taxon>Ascomycota</taxon>
        <taxon>Taphrinomycotina</taxon>
        <taxon>Taphrinomycetes</taxon>
        <taxon>Taphrinales</taxon>
        <taxon>Protomycetaceae</taxon>
        <taxon>Protomyces</taxon>
    </lineage>
</organism>
<protein>
    <submittedName>
        <fullName evidence="12">ABC drug exporter AtrF</fullName>
    </submittedName>
</protein>
<feature type="transmembrane region" description="Helical" evidence="10">
    <location>
        <begin position="1185"/>
        <end position="1203"/>
    </location>
</feature>
<dbReference type="Proteomes" id="UP000193685">
    <property type="component" value="Unassembled WGS sequence"/>
</dbReference>
<feature type="transmembrane region" description="Helical" evidence="10">
    <location>
        <begin position="1325"/>
        <end position="1345"/>
    </location>
</feature>
<feature type="transmembrane region" description="Helical" evidence="10">
    <location>
        <begin position="1415"/>
        <end position="1438"/>
    </location>
</feature>
<feature type="transmembrane region" description="Helical" evidence="10">
    <location>
        <begin position="752"/>
        <end position="774"/>
    </location>
</feature>
<dbReference type="Pfam" id="PF14510">
    <property type="entry name" value="ABC_trans_N"/>
    <property type="match status" value="1"/>
</dbReference>
<dbReference type="SUPFAM" id="SSF52540">
    <property type="entry name" value="P-loop containing nucleoside triphosphate hydrolases"/>
    <property type="match status" value="2"/>
</dbReference>
<dbReference type="PANTHER" id="PTHR19241">
    <property type="entry name" value="ATP-BINDING CASSETTE TRANSPORTER"/>
    <property type="match status" value="1"/>
</dbReference>
<reference evidence="12 13" key="1">
    <citation type="submission" date="2016-07" db="EMBL/GenBank/DDBJ databases">
        <title>Pervasive Adenine N6-methylation of Active Genes in Fungi.</title>
        <authorList>
            <consortium name="DOE Joint Genome Institute"/>
            <person name="Mondo S.J."/>
            <person name="Dannebaum R.O."/>
            <person name="Kuo R.C."/>
            <person name="Labutti K."/>
            <person name="Haridas S."/>
            <person name="Kuo A."/>
            <person name="Salamov A."/>
            <person name="Ahrendt S.R."/>
            <person name="Lipzen A."/>
            <person name="Sullivan W."/>
            <person name="Andreopoulos W.B."/>
            <person name="Clum A."/>
            <person name="Lindquist E."/>
            <person name="Daum C."/>
            <person name="Ramamoorthy G.K."/>
            <person name="Gryganskyi A."/>
            <person name="Culley D."/>
            <person name="Magnuson J.K."/>
            <person name="James T.Y."/>
            <person name="O'Malley M.A."/>
            <person name="Stajich J.E."/>
            <person name="Spatafora J.W."/>
            <person name="Visel A."/>
            <person name="Grigoriev I.V."/>
        </authorList>
    </citation>
    <scope>NUCLEOTIDE SEQUENCE [LARGE SCALE GENOMIC DNA]</scope>
    <source>
        <strain evidence="12 13">12-1054</strain>
    </source>
</reference>
<comment type="subcellular location">
    <subcellularLocation>
        <location evidence="1">Membrane</location>
        <topology evidence="1">Multi-pass membrane protein</topology>
    </subcellularLocation>
</comment>
<dbReference type="FunFam" id="3.40.50.300:FF:000054">
    <property type="entry name" value="ABC multidrug transporter atrF"/>
    <property type="match status" value="1"/>
</dbReference>
<dbReference type="OMA" id="FCISNWA"/>
<dbReference type="GO" id="GO:0140359">
    <property type="term" value="F:ABC-type transporter activity"/>
    <property type="evidence" value="ECO:0007669"/>
    <property type="project" value="InterPro"/>
</dbReference>
<dbReference type="InterPro" id="IPR017871">
    <property type="entry name" value="ABC_transporter-like_CS"/>
</dbReference>
<evidence type="ECO:0000256" key="7">
    <source>
        <dbReference type="ARBA" id="ARBA00023136"/>
    </source>
</evidence>
<evidence type="ECO:0000256" key="9">
    <source>
        <dbReference type="SAM" id="MobiDB-lite"/>
    </source>
</evidence>
<dbReference type="InterPro" id="IPR027417">
    <property type="entry name" value="P-loop_NTPase"/>
</dbReference>
<dbReference type="SMART" id="SM00382">
    <property type="entry name" value="AAA"/>
    <property type="match status" value="2"/>
</dbReference>
<name>A0A1Y2FSK4_PROLT</name>
<dbReference type="GeneID" id="63782662"/>
<evidence type="ECO:0000256" key="10">
    <source>
        <dbReference type="SAM" id="Phobius"/>
    </source>
</evidence>